<organism evidence="4 5">
    <name type="scientific">Lactuca sativa</name>
    <name type="common">Garden lettuce</name>
    <dbReference type="NCBI Taxonomy" id="4236"/>
    <lineage>
        <taxon>Eukaryota</taxon>
        <taxon>Viridiplantae</taxon>
        <taxon>Streptophyta</taxon>
        <taxon>Embryophyta</taxon>
        <taxon>Tracheophyta</taxon>
        <taxon>Spermatophyta</taxon>
        <taxon>Magnoliopsida</taxon>
        <taxon>eudicotyledons</taxon>
        <taxon>Gunneridae</taxon>
        <taxon>Pentapetalae</taxon>
        <taxon>asterids</taxon>
        <taxon>campanulids</taxon>
        <taxon>Asterales</taxon>
        <taxon>Asteraceae</taxon>
        <taxon>Cichorioideae</taxon>
        <taxon>Cichorieae</taxon>
        <taxon>Lactucinae</taxon>
        <taxon>Lactuca</taxon>
    </lineage>
</organism>
<accession>A0A9R1V766</accession>
<protein>
    <recommendedName>
        <fullName evidence="6">HAT C-terminal dimerisation domain-containing protein</fullName>
    </recommendedName>
</protein>
<gene>
    <name evidence="4" type="ORF">LSAT_V11C600339460</name>
</gene>
<evidence type="ECO:0000313" key="5">
    <source>
        <dbReference type="Proteomes" id="UP000235145"/>
    </source>
</evidence>
<proteinExistence type="predicted"/>
<name>A0A9R1V766_LACSA</name>
<keyword evidence="2" id="KW-0812">Transmembrane</keyword>
<feature type="region of interest" description="Disordered" evidence="1">
    <location>
        <begin position="189"/>
        <end position="214"/>
    </location>
</feature>
<keyword evidence="3" id="KW-0732">Signal</keyword>
<keyword evidence="2" id="KW-0472">Membrane</keyword>
<evidence type="ECO:0000256" key="3">
    <source>
        <dbReference type="SAM" id="SignalP"/>
    </source>
</evidence>
<evidence type="ECO:0008006" key="6">
    <source>
        <dbReference type="Google" id="ProtNLM"/>
    </source>
</evidence>
<feature type="transmembrane region" description="Helical" evidence="2">
    <location>
        <begin position="117"/>
        <end position="142"/>
    </location>
</feature>
<evidence type="ECO:0000313" key="4">
    <source>
        <dbReference type="EMBL" id="KAJ0200926.1"/>
    </source>
</evidence>
<dbReference type="AlphaFoldDB" id="A0A9R1V766"/>
<dbReference type="EMBL" id="NBSK02000006">
    <property type="protein sequence ID" value="KAJ0200926.1"/>
    <property type="molecule type" value="Genomic_DNA"/>
</dbReference>
<keyword evidence="5" id="KW-1185">Reference proteome</keyword>
<reference evidence="4 5" key="1">
    <citation type="journal article" date="2017" name="Nat. Commun.">
        <title>Genome assembly with in vitro proximity ligation data and whole-genome triplication in lettuce.</title>
        <authorList>
            <person name="Reyes-Chin-Wo S."/>
            <person name="Wang Z."/>
            <person name="Yang X."/>
            <person name="Kozik A."/>
            <person name="Arikit S."/>
            <person name="Song C."/>
            <person name="Xia L."/>
            <person name="Froenicke L."/>
            <person name="Lavelle D.O."/>
            <person name="Truco M.J."/>
            <person name="Xia R."/>
            <person name="Zhu S."/>
            <person name="Xu C."/>
            <person name="Xu H."/>
            <person name="Xu X."/>
            <person name="Cox K."/>
            <person name="Korf I."/>
            <person name="Meyers B.C."/>
            <person name="Michelmore R.W."/>
        </authorList>
    </citation>
    <scope>NUCLEOTIDE SEQUENCE [LARGE SCALE GENOMIC DNA]</scope>
    <source>
        <strain evidence="5">cv. Salinas</strain>
        <tissue evidence="4">Seedlings</tissue>
    </source>
</reference>
<dbReference type="Proteomes" id="UP000235145">
    <property type="component" value="Unassembled WGS sequence"/>
</dbReference>
<keyword evidence="2" id="KW-1133">Transmembrane helix</keyword>
<feature type="chain" id="PRO_5040468721" description="HAT C-terminal dimerisation domain-containing protein" evidence="3">
    <location>
        <begin position="19"/>
        <end position="287"/>
    </location>
</feature>
<sequence length="287" mass="31867">MLDLLVFFLISSPSHSKASRGHTNGFKSTKKRGLERDKSYTRFLTDCLCEPFSDFCTSGRIVGPHRSRLLPSTIEAIICSQNWLWAGKKGCVIDGDNVHSDEDDEGLEKNQRGRSELVFYICNFGFVVFCICHVGFVFVRLLDLSLLRPRSPSLRTTLDNASSSRPWATMSILNPCGVATTPLPDLPTCSAEPSSSYHGSGLRAGASGQDRPGLTEDQVQEMNHAEVISILRGQIPELFGSIKTVVMELFDDRYVALSEAASRHYCRDWRGESLPVLGLRQYETPSV</sequence>
<evidence type="ECO:0000256" key="1">
    <source>
        <dbReference type="SAM" id="MobiDB-lite"/>
    </source>
</evidence>
<evidence type="ECO:0000256" key="2">
    <source>
        <dbReference type="SAM" id="Phobius"/>
    </source>
</evidence>
<feature type="signal peptide" evidence="3">
    <location>
        <begin position="1"/>
        <end position="18"/>
    </location>
</feature>
<comment type="caution">
    <text evidence="4">The sequence shown here is derived from an EMBL/GenBank/DDBJ whole genome shotgun (WGS) entry which is preliminary data.</text>
</comment>